<name>A0ABT7F0S6_9RHOB</name>
<dbReference type="PANTHER" id="PTHR33798">
    <property type="entry name" value="FLAVOPROTEIN OXYGENASE"/>
    <property type="match status" value="1"/>
</dbReference>
<feature type="domain" description="Flavin reductase like" evidence="5">
    <location>
        <begin position="19"/>
        <end position="173"/>
    </location>
</feature>
<keyword evidence="7" id="KW-1185">Reference proteome</keyword>
<dbReference type="Pfam" id="PF01613">
    <property type="entry name" value="Flavin_Reduct"/>
    <property type="match status" value="1"/>
</dbReference>
<comment type="cofactor">
    <cofactor evidence="1">
        <name>FMN</name>
        <dbReference type="ChEBI" id="CHEBI:58210"/>
    </cofactor>
</comment>
<reference evidence="6 7" key="1">
    <citation type="submission" date="2023-05" db="EMBL/GenBank/DDBJ databases">
        <title>Pseudodonghicola sp. nov.</title>
        <authorList>
            <person name="Huang J."/>
        </authorList>
    </citation>
    <scope>NUCLEOTIDE SEQUENCE [LARGE SCALE GENOMIC DNA]</scope>
    <source>
        <strain evidence="6 7">IC7</strain>
    </source>
</reference>
<organism evidence="6 7">
    <name type="scientific">Pseudodonghicola flavimaris</name>
    <dbReference type="NCBI Taxonomy" id="3050036"/>
    <lineage>
        <taxon>Bacteria</taxon>
        <taxon>Pseudomonadati</taxon>
        <taxon>Pseudomonadota</taxon>
        <taxon>Alphaproteobacteria</taxon>
        <taxon>Rhodobacterales</taxon>
        <taxon>Paracoccaceae</taxon>
        <taxon>Pseudodonghicola</taxon>
    </lineage>
</organism>
<dbReference type="PANTHER" id="PTHR33798:SF5">
    <property type="entry name" value="FLAVIN REDUCTASE LIKE DOMAIN-CONTAINING PROTEIN"/>
    <property type="match status" value="1"/>
</dbReference>
<keyword evidence="3" id="KW-0288">FMN</keyword>
<dbReference type="Gene3D" id="2.30.110.10">
    <property type="entry name" value="Electron Transport, Fmn-binding Protein, Chain A"/>
    <property type="match status" value="1"/>
</dbReference>
<protein>
    <submittedName>
        <fullName evidence="6">Flavin reductase family protein</fullName>
        <ecNumber evidence="6">1.5.1.-</ecNumber>
    </submittedName>
</protein>
<dbReference type="EC" id="1.5.1.-" evidence="6"/>
<evidence type="ECO:0000259" key="5">
    <source>
        <dbReference type="SMART" id="SM00903"/>
    </source>
</evidence>
<gene>
    <name evidence="6" type="ORF">QO033_11030</name>
</gene>
<dbReference type="InterPro" id="IPR002563">
    <property type="entry name" value="Flavin_Rdtase-like_dom"/>
</dbReference>
<comment type="similarity">
    <text evidence="4">Belongs to the flavoredoxin family.</text>
</comment>
<accession>A0ABT7F0S6</accession>
<evidence type="ECO:0000313" key="6">
    <source>
        <dbReference type="EMBL" id="MDK3018211.1"/>
    </source>
</evidence>
<dbReference type="EMBL" id="JASNJD010000007">
    <property type="protein sequence ID" value="MDK3018211.1"/>
    <property type="molecule type" value="Genomic_DNA"/>
</dbReference>
<proteinExistence type="inferred from homology"/>
<sequence length="214" mass="23225">MFYDCAEHPEPFVYKLMTATVTPRPIAWVSTLSQDGVVNVAPYSFFNVMGHEPPTVALGLLRDPAKGLKDTGENISATGEFVINLVPRDMADQMNMTAVNAPRGHSEAEIAGLATAPSRLIAPPRLAEAPVSFECRLLTAVLTGPKQMVVIGRVVAIHIADRFLLDPARGYVDTPALDLVARMHGGGWYRHGGEMFHMDRPVFDPAAAPPPRKD</sequence>
<dbReference type="Proteomes" id="UP001243757">
    <property type="component" value="Unassembled WGS sequence"/>
</dbReference>
<evidence type="ECO:0000313" key="7">
    <source>
        <dbReference type="Proteomes" id="UP001243757"/>
    </source>
</evidence>
<keyword evidence="2" id="KW-0285">Flavoprotein</keyword>
<evidence type="ECO:0000256" key="4">
    <source>
        <dbReference type="ARBA" id="ARBA00038054"/>
    </source>
</evidence>
<evidence type="ECO:0000256" key="2">
    <source>
        <dbReference type="ARBA" id="ARBA00022630"/>
    </source>
</evidence>
<dbReference type="SMART" id="SM00903">
    <property type="entry name" value="Flavin_Reduct"/>
    <property type="match status" value="1"/>
</dbReference>
<keyword evidence="6" id="KW-0560">Oxidoreductase</keyword>
<evidence type="ECO:0000256" key="1">
    <source>
        <dbReference type="ARBA" id="ARBA00001917"/>
    </source>
</evidence>
<comment type="caution">
    <text evidence="6">The sequence shown here is derived from an EMBL/GenBank/DDBJ whole genome shotgun (WGS) entry which is preliminary data.</text>
</comment>
<dbReference type="InterPro" id="IPR012349">
    <property type="entry name" value="Split_barrel_FMN-bd"/>
</dbReference>
<dbReference type="GO" id="GO:0016491">
    <property type="term" value="F:oxidoreductase activity"/>
    <property type="evidence" value="ECO:0007669"/>
    <property type="project" value="UniProtKB-KW"/>
</dbReference>
<dbReference type="SUPFAM" id="SSF50475">
    <property type="entry name" value="FMN-binding split barrel"/>
    <property type="match status" value="1"/>
</dbReference>
<dbReference type="RefSeq" id="WP_284481027.1">
    <property type="nucleotide sequence ID" value="NZ_JASNJD010000007.1"/>
</dbReference>
<evidence type="ECO:0000256" key="3">
    <source>
        <dbReference type="ARBA" id="ARBA00022643"/>
    </source>
</evidence>